<reference evidence="2" key="1">
    <citation type="submission" date="2022-09" db="EMBL/GenBank/DDBJ databases">
        <authorList>
            <person name="Li Z.-J."/>
        </authorList>
    </citation>
    <scope>NUCLEOTIDE SEQUENCE</scope>
    <source>
        <strain evidence="2">TGB10</strain>
    </source>
</reference>
<keyword evidence="1" id="KW-0472">Membrane</keyword>
<evidence type="ECO:0000256" key="1">
    <source>
        <dbReference type="SAM" id="Phobius"/>
    </source>
</evidence>
<proteinExistence type="predicted"/>
<dbReference type="EMBL" id="CP114584">
    <property type="protein sequence ID" value="WBA13865.1"/>
    <property type="molecule type" value="Genomic_DNA"/>
</dbReference>
<sequence>MTLQKPFSVYKTIKKVPVIGSVFAIANCYAHKGSYFSEVSVAGFSMWWKRILKKMLYVFLFTLLLIYWSPGSSNWSPADTILSAFPSILGFGIGAYALLFIMPREFLQFLWKMKNEKGSSIGPEMVPADMAYPLTTYAVVIIIAAVAKIFEDSYSLYVFSMWSLFYGLAMTIELISFLFNSSKMINRIRLDASEDGKEDD</sequence>
<evidence type="ECO:0000313" key="2">
    <source>
        <dbReference type="EMBL" id="WBA13865.1"/>
    </source>
</evidence>
<organism evidence="2 3">
    <name type="scientific">Salinivibrio proteolyticus</name>
    <dbReference type="NCBI Taxonomy" id="334715"/>
    <lineage>
        <taxon>Bacteria</taxon>
        <taxon>Pseudomonadati</taxon>
        <taxon>Pseudomonadota</taxon>
        <taxon>Gammaproteobacteria</taxon>
        <taxon>Vibrionales</taxon>
        <taxon>Vibrionaceae</taxon>
        <taxon>Salinivibrio</taxon>
    </lineage>
</organism>
<evidence type="ECO:0008006" key="4">
    <source>
        <dbReference type="Google" id="ProtNLM"/>
    </source>
</evidence>
<dbReference type="Proteomes" id="UP001164676">
    <property type="component" value="Chromosome"/>
</dbReference>
<feature type="transmembrane region" description="Helical" evidence="1">
    <location>
        <begin position="130"/>
        <end position="150"/>
    </location>
</feature>
<dbReference type="RefSeq" id="WP_269597235.1">
    <property type="nucleotide sequence ID" value="NZ_CP114584.1"/>
</dbReference>
<name>A0ABY7L9D7_9GAMM</name>
<accession>A0ABY7L9D7</accession>
<evidence type="ECO:0000313" key="3">
    <source>
        <dbReference type="Proteomes" id="UP001164676"/>
    </source>
</evidence>
<gene>
    <name evidence="2" type="ORF">N7E60_08995</name>
</gene>
<feature type="transmembrane region" description="Helical" evidence="1">
    <location>
        <begin position="81"/>
        <end position="102"/>
    </location>
</feature>
<feature type="transmembrane region" description="Helical" evidence="1">
    <location>
        <begin position="51"/>
        <end position="69"/>
    </location>
</feature>
<feature type="transmembrane region" description="Helical" evidence="1">
    <location>
        <begin position="156"/>
        <end position="179"/>
    </location>
</feature>
<protein>
    <recommendedName>
        <fullName evidence="4">DNA gyrase subunit B</fullName>
    </recommendedName>
</protein>
<keyword evidence="1" id="KW-0812">Transmembrane</keyword>
<keyword evidence="1" id="KW-1133">Transmembrane helix</keyword>
<keyword evidence="3" id="KW-1185">Reference proteome</keyword>